<accession>A0A8J7Z1Y9</accession>
<sequence length="164" mass="18718">MEGFTRQEAIALAKTTSSNLAYLDRAELVVPEKYGNSKKPTVIYKWEQILEIRVIQDLRKKTSPQTVKKVVQFLQTNGFNSSLADKHLVVINDEVFLVPPDWSNMPKVMRVASKRSRGLGQFVLVVFPPLEDLVREIWETAKKSEVIDFESFKRRAKAKPANVA</sequence>
<dbReference type="Proteomes" id="UP000646053">
    <property type="component" value="Unassembled WGS sequence"/>
</dbReference>
<evidence type="ECO:0000313" key="1">
    <source>
        <dbReference type="EMBL" id="NDJ18569.1"/>
    </source>
</evidence>
<gene>
    <name evidence="1" type="ORF">GS601_14960</name>
</gene>
<name>A0A8J7Z1Y9_9CYAN</name>
<dbReference type="AlphaFoldDB" id="A0A8J7Z1Y9"/>
<organism evidence="1 2">
    <name type="scientific">Myxacorys almedinensis A</name>
    <dbReference type="NCBI Taxonomy" id="2690445"/>
    <lineage>
        <taxon>Bacteria</taxon>
        <taxon>Bacillati</taxon>
        <taxon>Cyanobacteriota</taxon>
        <taxon>Cyanophyceae</taxon>
        <taxon>Leptolyngbyales</taxon>
        <taxon>Leptolyngbyaceae</taxon>
        <taxon>Myxacorys</taxon>
        <taxon>Myxacorys almedinensis</taxon>
    </lineage>
</organism>
<evidence type="ECO:0000313" key="2">
    <source>
        <dbReference type="Proteomes" id="UP000646053"/>
    </source>
</evidence>
<proteinExistence type="predicted"/>
<keyword evidence="2" id="KW-1185">Reference proteome</keyword>
<dbReference type="RefSeq" id="WP_162424094.1">
    <property type="nucleotide sequence ID" value="NZ_WVIE01000017.1"/>
</dbReference>
<dbReference type="EMBL" id="WVIE01000017">
    <property type="protein sequence ID" value="NDJ18569.1"/>
    <property type="molecule type" value="Genomic_DNA"/>
</dbReference>
<comment type="caution">
    <text evidence="1">The sequence shown here is derived from an EMBL/GenBank/DDBJ whole genome shotgun (WGS) entry which is preliminary data.</text>
</comment>
<reference evidence="1" key="1">
    <citation type="submission" date="2019-12" db="EMBL/GenBank/DDBJ databases">
        <title>High-Quality draft genome sequences of three cyanobacteria isolated from the limestone walls of the Old Cathedral of Coimbra.</title>
        <authorList>
            <person name="Tiago I."/>
            <person name="Soares F."/>
            <person name="Portugal A."/>
        </authorList>
    </citation>
    <scope>NUCLEOTIDE SEQUENCE</scope>
    <source>
        <strain evidence="1">A</strain>
    </source>
</reference>
<protein>
    <submittedName>
        <fullName evidence="1">MerR family transcriptional regulator</fullName>
    </submittedName>
</protein>